<evidence type="ECO:0000256" key="1">
    <source>
        <dbReference type="ARBA" id="ARBA00022723"/>
    </source>
</evidence>
<dbReference type="PROSITE" id="PS01032">
    <property type="entry name" value="PPM_1"/>
    <property type="match status" value="1"/>
</dbReference>
<proteinExistence type="inferred from homology"/>
<dbReference type="EMBL" id="VDLU01000001">
    <property type="protein sequence ID" value="TNJ29791.1"/>
    <property type="molecule type" value="Genomic_DNA"/>
</dbReference>
<dbReference type="InterPro" id="IPR001932">
    <property type="entry name" value="PPM-type_phosphatase-like_dom"/>
</dbReference>
<dbReference type="InterPro" id="IPR000222">
    <property type="entry name" value="PP2C_BS"/>
</dbReference>
<evidence type="ECO:0000256" key="2">
    <source>
        <dbReference type="ARBA" id="ARBA00022801"/>
    </source>
</evidence>
<dbReference type="Pfam" id="PF00481">
    <property type="entry name" value="PP2C"/>
    <property type="match status" value="2"/>
</dbReference>
<evidence type="ECO:0000256" key="3">
    <source>
        <dbReference type="ARBA" id="ARBA00022912"/>
    </source>
</evidence>
<dbReference type="InterPro" id="IPR015655">
    <property type="entry name" value="PP2C"/>
</dbReference>
<dbReference type="InterPro" id="IPR036457">
    <property type="entry name" value="PPM-type-like_dom_sf"/>
</dbReference>
<sequence length="511" mass="56622">MAFFSNQSSAFVWGSSIFHNSKGQDCRSLDFFKDSEHFFAVVGVYDGHGMADFASMYASEYLPSTLAKAVSKALKQPDHRGQSEGHIVATALCNALLNADARYAVCDPPGASSRSGSTVVMCLEMGNDLYFVNTGDSRACVGALGVSQSDANTCNTLPLGAKVARLNALKGIDPPYCGGECLSPSQHPNDRMKNGAVASVEPTTIDHCASENQREITRCRLAGATISQNRLFPETCLHWWSFMLTRTFGNTFSKGKAMIVNPDIFHKPVIMTREDIRAMEEAGEEAAGDRHAKLTNPHQLRNPSQYYDLRTGTVGSAGTCTPVDYVILASDGVWAVLKNEEVHQIIHQSVQDYLATSEPDCINPCLIASRITHVCMEKVAKDDLYSDDITIVLGLRRACIFAGDKEAARANPDGFLCKETGECINLSRQKEVLSRLDAWYSEIQALFKEHYKLLATREQNTYETLLKLLYTDNSQPMTHPTNRFRFLFDIDRVIRNLHVRYQALKGEGRKE</sequence>
<gene>
    <name evidence="6" type="ORF">GMRT_11487</name>
</gene>
<keyword evidence="3 4" id="KW-0904">Protein phosphatase</keyword>
<protein>
    <submittedName>
        <fullName evidence="6">Protein phosphatase 2C</fullName>
    </submittedName>
</protein>
<dbReference type="GO" id="GO:0046872">
    <property type="term" value="F:metal ion binding"/>
    <property type="evidence" value="ECO:0007669"/>
    <property type="project" value="UniProtKB-KW"/>
</dbReference>
<dbReference type="PANTHER" id="PTHR47992">
    <property type="entry name" value="PROTEIN PHOSPHATASE"/>
    <property type="match status" value="1"/>
</dbReference>
<dbReference type="OrthoDB" id="10264738at2759"/>
<evidence type="ECO:0000259" key="5">
    <source>
        <dbReference type="PROSITE" id="PS51746"/>
    </source>
</evidence>
<comment type="caution">
    <text evidence="6">The sequence shown here is derived from an EMBL/GenBank/DDBJ whole genome shotgun (WGS) entry which is preliminary data.</text>
</comment>
<dbReference type="Gene3D" id="3.60.40.10">
    <property type="entry name" value="PPM-type phosphatase domain"/>
    <property type="match status" value="1"/>
</dbReference>
<dbReference type="VEuPathDB" id="GiardiaDB:GMRT_11487"/>
<evidence type="ECO:0000313" key="6">
    <source>
        <dbReference type="EMBL" id="TNJ29791.1"/>
    </source>
</evidence>
<dbReference type="AlphaFoldDB" id="A0A4Z1TB84"/>
<keyword evidence="7" id="KW-1185">Reference proteome</keyword>
<name>A0A4Z1TB84_GIAMU</name>
<dbReference type="SMART" id="SM00332">
    <property type="entry name" value="PP2Cc"/>
    <property type="match status" value="1"/>
</dbReference>
<feature type="domain" description="PPM-type phosphatase" evidence="5">
    <location>
        <begin position="14"/>
        <end position="396"/>
    </location>
</feature>
<dbReference type="CDD" id="cd00143">
    <property type="entry name" value="PP2Cc"/>
    <property type="match status" value="1"/>
</dbReference>
<dbReference type="SUPFAM" id="SSF81606">
    <property type="entry name" value="PP2C-like"/>
    <property type="match status" value="1"/>
</dbReference>
<evidence type="ECO:0000313" key="7">
    <source>
        <dbReference type="Proteomes" id="UP000315496"/>
    </source>
</evidence>
<evidence type="ECO:0000256" key="4">
    <source>
        <dbReference type="RuleBase" id="RU003465"/>
    </source>
</evidence>
<dbReference type="GO" id="GO:0004722">
    <property type="term" value="F:protein serine/threonine phosphatase activity"/>
    <property type="evidence" value="ECO:0007669"/>
    <property type="project" value="InterPro"/>
</dbReference>
<dbReference type="Proteomes" id="UP000315496">
    <property type="component" value="Chromosome 1"/>
</dbReference>
<dbReference type="PROSITE" id="PS51746">
    <property type="entry name" value="PPM_2"/>
    <property type="match status" value="1"/>
</dbReference>
<keyword evidence="1" id="KW-0479">Metal-binding</keyword>
<keyword evidence="2 4" id="KW-0378">Hydrolase</keyword>
<accession>A0A4Z1TB84</accession>
<organism evidence="6 7">
    <name type="scientific">Giardia muris</name>
    <dbReference type="NCBI Taxonomy" id="5742"/>
    <lineage>
        <taxon>Eukaryota</taxon>
        <taxon>Metamonada</taxon>
        <taxon>Diplomonadida</taxon>
        <taxon>Hexamitidae</taxon>
        <taxon>Giardiinae</taxon>
        <taxon>Giardia</taxon>
    </lineage>
</organism>
<reference evidence="6 7" key="1">
    <citation type="submission" date="2019-05" db="EMBL/GenBank/DDBJ databases">
        <title>The compact genome of Giardia muris reveals important steps in the evolution of intestinal protozoan parasites.</title>
        <authorList>
            <person name="Xu F."/>
            <person name="Jimenez-Gonzalez A."/>
            <person name="Einarsson E."/>
            <person name="Astvaldsson A."/>
            <person name="Peirasmaki D."/>
            <person name="Eckmann L."/>
            <person name="Andersson J.O."/>
            <person name="Svard S.G."/>
            <person name="Jerlstrom-Hultqvist J."/>
        </authorList>
    </citation>
    <scope>NUCLEOTIDE SEQUENCE [LARGE SCALE GENOMIC DNA]</scope>
    <source>
        <strain evidence="6 7">Roberts-Thomson</strain>
    </source>
</reference>
<comment type="similarity">
    <text evidence="4">Belongs to the PP2C family.</text>
</comment>